<feature type="transmembrane region" description="Helical" evidence="7">
    <location>
        <begin position="183"/>
        <end position="203"/>
    </location>
</feature>
<name>A0A812LAM2_9DINO</name>
<dbReference type="OrthoDB" id="423278at2759"/>
<accession>A0A812LAM2</accession>
<evidence type="ECO:0000256" key="1">
    <source>
        <dbReference type="ARBA" id="ARBA00004141"/>
    </source>
</evidence>
<dbReference type="Gene3D" id="1.10.287.70">
    <property type="match status" value="1"/>
</dbReference>
<keyword evidence="4 7" id="KW-1133">Transmembrane helix</keyword>
<dbReference type="SUPFAM" id="SSF81324">
    <property type="entry name" value="Voltage-gated potassium channels"/>
    <property type="match status" value="1"/>
</dbReference>
<dbReference type="GO" id="GO:0005249">
    <property type="term" value="F:voltage-gated potassium channel activity"/>
    <property type="evidence" value="ECO:0007669"/>
    <property type="project" value="TreeGrafter"/>
</dbReference>
<reference evidence="9" key="1">
    <citation type="submission" date="2021-02" db="EMBL/GenBank/DDBJ databases">
        <authorList>
            <person name="Dougan E. K."/>
            <person name="Rhodes N."/>
            <person name="Thang M."/>
            <person name="Chan C."/>
        </authorList>
    </citation>
    <scope>NUCLEOTIDE SEQUENCE</scope>
</reference>
<dbReference type="Pfam" id="PF00027">
    <property type="entry name" value="cNMP_binding"/>
    <property type="match status" value="1"/>
</dbReference>
<keyword evidence="2" id="KW-0813">Transport</keyword>
<keyword evidence="6 7" id="KW-0472">Membrane</keyword>
<dbReference type="InterPro" id="IPR018490">
    <property type="entry name" value="cNMP-bd_dom_sf"/>
</dbReference>
<comment type="subcellular location">
    <subcellularLocation>
        <location evidence="1">Membrane</location>
        <topology evidence="1">Multi-pass membrane protein</topology>
    </subcellularLocation>
</comment>
<dbReference type="GO" id="GO:0098855">
    <property type="term" value="C:HCN channel complex"/>
    <property type="evidence" value="ECO:0007669"/>
    <property type="project" value="TreeGrafter"/>
</dbReference>
<dbReference type="InterPro" id="IPR051413">
    <property type="entry name" value="K/Na_HCN_channel"/>
</dbReference>
<dbReference type="Pfam" id="PF00520">
    <property type="entry name" value="Ion_trans"/>
    <property type="match status" value="1"/>
</dbReference>
<evidence type="ECO:0000256" key="2">
    <source>
        <dbReference type="ARBA" id="ARBA00022448"/>
    </source>
</evidence>
<dbReference type="SUPFAM" id="SSF51206">
    <property type="entry name" value="cAMP-binding domain-like"/>
    <property type="match status" value="1"/>
</dbReference>
<keyword evidence="5" id="KW-0406">Ion transport</keyword>
<comment type="caution">
    <text evidence="9">The sequence shown here is derived from an EMBL/GenBank/DDBJ whole genome shotgun (WGS) entry which is preliminary data.</text>
</comment>
<dbReference type="GO" id="GO:0003254">
    <property type="term" value="P:regulation of membrane depolarization"/>
    <property type="evidence" value="ECO:0007669"/>
    <property type="project" value="TreeGrafter"/>
</dbReference>
<evidence type="ECO:0000256" key="4">
    <source>
        <dbReference type="ARBA" id="ARBA00022989"/>
    </source>
</evidence>
<keyword evidence="10" id="KW-1185">Reference proteome</keyword>
<feature type="transmembrane region" description="Helical" evidence="7">
    <location>
        <begin position="258"/>
        <end position="279"/>
    </location>
</feature>
<feature type="non-terminal residue" evidence="9">
    <location>
        <position position="1"/>
    </location>
</feature>
<feature type="transmembrane region" description="Helical" evidence="7">
    <location>
        <begin position="340"/>
        <end position="362"/>
    </location>
</feature>
<evidence type="ECO:0000313" key="10">
    <source>
        <dbReference type="Proteomes" id="UP000604046"/>
    </source>
</evidence>
<evidence type="ECO:0000259" key="8">
    <source>
        <dbReference type="PROSITE" id="PS50042"/>
    </source>
</evidence>
<dbReference type="AlphaFoldDB" id="A0A812LAM2"/>
<dbReference type="Proteomes" id="UP000604046">
    <property type="component" value="Unassembled WGS sequence"/>
</dbReference>
<evidence type="ECO:0000256" key="5">
    <source>
        <dbReference type="ARBA" id="ARBA00023065"/>
    </source>
</evidence>
<evidence type="ECO:0000256" key="7">
    <source>
        <dbReference type="SAM" id="Phobius"/>
    </source>
</evidence>
<dbReference type="GO" id="GO:0035725">
    <property type="term" value="P:sodium ion transmembrane transport"/>
    <property type="evidence" value="ECO:0007669"/>
    <property type="project" value="TreeGrafter"/>
</dbReference>
<feature type="transmembrane region" description="Helical" evidence="7">
    <location>
        <begin position="111"/>
        <end position="130"/>
    </location>
</feature>
<proteinExistence type="predicted"/>
<dbReference type="PANTHER" id="PTHR45689:SF5">
    <property type="entry name" value="I[[H]] CHANNEL, ISOFORM E"/>
    <property type="match status" value="1"/>
</dbReference>
<gene>
    <name evidence="9" type="primary">Kcnh7</name>
    <name evidence="9" type="ORF">SNAT2548_LOCUS10501</name>
</gene>
<feature type="domain" description="Cyclic nucleotide-binding" evidence="8">
    <location>
        <begin position="473"/>
        <end position="548"/>
    </location>
</feature>
<feature type="transmembrane region" description="Helical" evidence="7">
    <location>
        <begin position="137"/>
        <end position="163"/>
    </location>
</feature>
<dbReference type="PANTHER" id="PTHR45689">
    <property type="entry name" value="I[[H]] CHANNEL, ISOFORM E"/>
    <property type="match status" value="1"/>
</dbReference>
<dbReference type="Gene3D" id="2.60.120.10">
    <property type="entry name" value="Jelly Rolls"/>
    <property type="match status" value="1"/>
</dbReference>
<sequence length="579" mass="66258">MMSLCYAESFRWISRTHALLPETFALLPGSIGSEEIVAGSPRQFNLWSTYTRAHDFAMHMREEEEEENIDLSEGLDEFARELEQEKKIRSETTTSKWVLSPNSPKRICWDLVGVLVLLYDLIMIPLYTAFPLQDNAFLSMMTGVTLAFWTMDILACFCVGYYAKDGTLVVSLARIARQYLLSWFPLDVVIVSIDWIIVLALVTEEEGKSAGLMRAGKMLRALRVLRTLRLLRLAKLRQLLNKLQDQVDSEHVSVLLDIVKLLIAIIFINHFIACAWYLVGCNPPGNESSWLIAEFSVLTCDDPNDEFLLYKYTTAMHWSLTQFTPASMGVQPQNTFERSFAIGVLLFALLVFSSFVASLTGATTSLRKMTGRHSSQLWLLRKFLRQRGITLDLQVRINRYINVVLTMTQRYVQYSDVHLFGHLSGPLHNELQTELNKPRLVIHPFFVNMLDKFEALMRKVCCSVPVEMALSRGDVLFSGGEEAHSMYFLCSGDGDYWHVESKTFSNLGADQWFCESVLWTPWVHQGRARAKSETELLALSSSKFRDVLSEYPKHMAFMRMYGQVFLGQLQDRFDGNQLL</sequence>
<protein>
    <submittedName>
        <fullName evidence="9">Kcnh7 protein</fullName>
    </submittedName>
</protein>
<dbReference type="CDD" id="cd00038">
    <property type="entry name" value="CAP_ED"/>
    <property type="match status" value="1"/>
</dbReference>
<keyword evidence="3 7" id="KW-0812">Transmembrane</keyword>
<evidence type="ECO:0000256" key="3">
    <source>
        <dbReference type="ARBA" id="ARBA00022692"/>
    </source>
</evidence>
<dbReference type="EMBL" id="CAJNDS010000871">
    <property type="protein sequence ID" value="CAE7238593.1"/>
    <property type="molecule type" value="Genomic_DNA"/>
</dbReference>
<dbReference type="PROSITE" id="PS50042">
    <property type="entry name" value="CNMP_BINDING_3"/>
    <property type="match status" value="1"/>
</dbReference>
<dbReference type="InterPro" id="IPR014710">
    <property type="entry name" value="RmlC-like_jellyroll"/>
</dbReference>
<dbReference type="InterPro" id="IPR000595">
    <property type="entry name" value="cNMP-bd_dom"/>
</dbReference>
<evidence type="ECO:0000256" key="6">
    <source>
        <dbReference type="ARBA" id="ARBA00023136"/>
    </source>
</evidence>
<dbReference type="InterPro" id="IPR005821">
    <property type="entry name" value="Ion_trans_dom"/>
</dbReference>
<organism evidence="9 10">
    <name type="scientific">Symbiodinium natans</name>
    <dbReference type="NCBI Taxonomy" id="878477"/>
    <lineage>
        <taxon>Eukaryota</taxon>
        <taxon>Sar</taxon>
        <taxon>Alveolata</taxon>
        <taxon>Dinophyceae</taxon>
        <taxon>Suessiales</taxon>
        <taxon>Symbiodiniaceae</taxon>
        <taxon>Symbiodinium</taxon>
    </lineage>
</organism>
<evidence type="ECO:0000313" key="9">
    <source>
        <dbReference type="EMBL" id="CAE7238593.1"/>
    </source>
</evidence>